<keyword evidence="3" id="KW-1185">Reference proteome</keyword>
<dbReference type="InterPro" id="IPR036928">
    <property type="entry name" value="AS_sf"/>
</dbReference>
<feature type="domain" description="Amidase" evidence="1">
    <location>
        <begin position="243"/>
        <end position="357"/>
    </location>
</feature>
<protein>
    <recommendedName>
        <fullName evidence="1">Amidase domain-containing protein</fullName>
    </recommendedName>
</protein>
<dbReference type="SUPFAM" id="SSF75304">
    <property type="entry name" value="Amidase signature (AS) enzymes"/>
    <property type="match status" value="1"/>
</dbReference>
<organism evidence="2 3">
    <name type="scientific">Phomopsis amygdali</name>
    <name type="common">Fusicoccum amygdali</name>
    <dbReference type="NCBI Taxonomy" id="1214568"/>
    <lineage>
        <taxon>Eukaryota</taxon>
        <taxon>Fungi</taxon>
        <taxon>Dikarya</taxon>
        <taxon>Ascomycota</taxon>
        <taxon>Pezizomycotina</taxon>
        <taxon>Sordariomycetes</taxon>
        <taxon>Sordariomycetidae</taxon>
        <taxon>Diaporthales</taxon>
        <taxon>Diaporthaceae</taxon>
        <taxon>Diaporthe</taxon>
    </lineage>
</organism>
<dbReference type="EMBL" id="JAUJFL010000003">
    <property type="protein sequence ID" value="KAK2608263.1"/>
    <property type="molecule type" value="Genomic_DNA"/>
</dbReference>
<dbReference type="Gene3D" id="3.90.1300.10">
    <property type="entry name" value="Amidase signature (AS) domain"/>
    <property type="match status" value="1"/>
</dbReference>
<dbReference type="PANTHER" id="PTHR46310">
    <property type="entry name" value="AMIDASE 1"/>
    <property type="match status" value="1"/>
</dbReference>
<accession>A0AAD9SJ19</accession>
<dbReference type="PANTHER" id="PTHR46310:SF7">
    <property type="entry name" value="AMIDASE 1"/>
    <property type="match status" value="1"/>
</dbReference>
<evidence type="ECO:0000313" key="3">
    <source>
        <dbReference type="Proteomes" id="UP001265746"/>
    </source>
</evidence>
<dbReference type="Proteomes" id="UP001265746">
    <property type="component" value="Unassembled WGS sequence"/>
</dbReference>
<name>A0AAD9SJ19_PHOAM</name>
<evidence type="ECO:0000259" key="1">
    <source>
        <dbReference type="Pfam" id="PF01425"/>
    </source>
</evidence>
<proteinExistence type="predicted"/>
<gene>
    <name evidence="2" type="ORF">N8I77_006884</name>
</gene>
<reference evidence="2" key="1">
    <citation type="submission" date="2023-06" db="EMBL/GenBank/DDBJ databases">
        <authorList>
            <person name="Noh H."/>
        </authorList>
    </citation>
    <scope>NUCLEOTIDE SEQUENCE</scope>
    <source>
        <strain evidence="2">DUCC20226</strain>
    </source>
</reference>
<dbReference type="Pfam" id="PF01425">
    <property type="entry name" value="Amidase"/>
    <property type="match status" value="1"/>
</dbReference>
<evidence type="ECO:0000313" key="2">
    <source>
        <dbReference type="EMBL" id="KAK2608263.1"/>
    </source>
</evidence>
<sequence length="364" mass="39684">MLLLDLRIYTPQSGFQNNLIVCKRFANASQTLRIPSRECFPLESTYNHGPFQAFPSHSTNTLKASSVVSLGGISYFVGSNAEWSVPQECDTAGTILPAVVFGLKGQQITKEALLQRFGEFAHQDDVFHQGFTEGSVLILRSDEQRAPIPTLPEALTDHLSLTSSRLLFVSSSCEGLPEGPYFLCERTLHRAWRLYPDTSSAFTLSVMPADTGDKYEFEPLNAGAYSGLHRVVAVPSRLYFEPSQDKPLNGLRVTVKDNYKLSGVVQTMGSRSFTKIYGPQTETADAVRALIDLGAVIVGKTKLGAYAGSEVPPEKCIDYFPPWNPRGDGYQGPSGSSSGAGSTVASYNWVDIGIGTDSEFRTAR</sequence>
<dbReference type="InterPro" id="IPR023631">
    <property type="entry name" value="Amidase_dom"/>
</dbReference>
<comment type="caution">
    <text evidence="2">The sequence shown here is derived from an EMBL/GenBank/DDBJ whole genome shotgun (WGS) entry which is preliminary data.</text>
</comment>
<dbReference type="AlphaFoldDB" id="A0AAD9SJ19"/>